<dbReference type="Pfam" id="PF01431">
    <property type="entry name" value="Peptidase_M13"/>
    <property type="match status" value="1"/>
</dbReference>
<dbReference type="CDD" id="cd08662">
    <property type="entry name" value="M13"/>
    <property type="match status" value="1"/>
</dbReference>
<evidence type="ECO:0000259" key="10">
    <source>
        <dbReference type="Pfam" id="PF05649"/>
    </source>
</evidence>
<dbReference type="InterPro" id="IPR042089">
    <property type="entry name" value="Peptidase_M13_dom_2"/>
</dbReference>
<organism evidence="11 12">
    <name type="scientific">Aquipuribacter nitratireducens</name>
    <dbReference type="NCBI Taxonomy" id="650104"/>
    <lineage>
        <taxon>Bacteria</taxon>
        <taxon>Bacillati</taxon>
        <taxon>Actinomycetota</taxon>
        <taxon>Actinomycetes</taxon>
        <taxon>Micrococcales</taxon>
        <taxon>Intrasporangiaceae</taxon>
        <taxon>Aquipuribacter</taxon>
    </lineage>
</organism>
<dbReference type="PANTHER" id="PTHR11733">
    <property type="entry name" value="ZINC METALLOPROTEASE FAMILY M13 NEPRILYSIN-RELATED"/>
    <property type="match status" value="1"/>
</dbReference>
<evidence type="ECO:0000256" key="7">
    <source>
        <dbReference type="ARBA" id="ARBA00023049"/>
    </source>
</evidence>
<evidence type="ECO:0000256" key="8">
    <source>
        <dbReference type="SAM" id="MobiDB-lite"/>
    </source>
</evidence>
<evidence type="ECO:0000256" key="3">
    <source>
        <dbReference type="ARBA" id="ARBA00022670"/>
    </source>
</evidence>
<sequence>MGHHGRVTTDTTDRSELGAGPLAHVDDTVRPQDDLFRHANGRWLAEATIPDDRAAHGSFYVLREEAEKAVRTIIEEAAASGAEHGSNAQKVGDLYASFMDTDRVEAVGTQPLGPVLDRVDGVGDVDGFLRLLGELEREGIGGAFGSYVWVDKGDPTRYLLHLSQGGISLPDESYYREEQHAAVRDAFPGHVARMLAMTRVVDGGADDEAAQAAARTVLAVETRLASHHWDTVATRDAVKTYNLLTGEQLDAVLPGWRAWADGVGVPESGRGEVVVGEPDALEGLATALRDIPLEEWKTWLRWRVVTSLAGYLTDEVVGENFAFYGTTLSGVPQIRERWKRGVSLVEGVLGEAVGELYVERHYPPAAHARMAELVDNLIAAYRERIDGLDWMSPETRARAQEKLASFTPKIGYPVRWRDYSAVDIEPGDLLGNVRRATAAETDRELAKLGGPIDRDEWLMTPQTVNAYYNPALNEIVFPAAILQPPFFDLEADDAYNYGGIGAVIGHEIGHGFDDQGSRYDGTGALLDWWGEDDRARFEERTRALVDQYEAFAPAEAPDTHVNGAFTLGENIGDLGGAEVALHAYRISLRDHEPQVVDGLTPEQRFFLGFGRIWAQVTRPEEVRRRITVDPHSPPEFRANVVRNVDAFHEAFGTQAGDGLWLDPEQRVRIW</sequence>
<keyword evidence="5" id="KW-0378">Hydrolase</keyword>
<dbReference type="PANTHER" id="PTHR11733:SF167">
    <property type="entry name" value="FI17812P1-RELATED"/>
    <property type="match status" value="1"/>
</dbReference>
<feature type="domain" description="Peptidase M13 N-terminal" evidence="10">
    <location>
        <begin position="31"/>
        <end position="413"/>
    </location>
</feature>
<evidence type="ECO:0000256" key="2">
    <source>
        <dbReference type="ARBA" id="ARBA00007357"/>
    </source>
</evidence>
<comment type="cofactor">
    <cofactor evidence="1">
        <name>Zn(2+)</name>
        <dbReference type="ChEBI" id="CHEBI:29105"/>
    </cofactor>
</comment>
<dbReference type="InterPro" id="IPR024079">
    <property type="entry name" value="MetalloPept_cat_dom_sf"/>
</dbReference>
<feature type="region of interest" description="Disordered" evidence="8">
    <location>
        <begin position="1"/>
        <end position="26"/>
    </location>
</feature>
<comment type="caution">
    <text evidence="11">The sequence shown here is derived from an EMBL/GenBank/DDBJ whole genome shotgun (WGS) entry which is preliminary data.</text>
</comment>
<dbReference type="RefSeq" id="WP_377002553.1">
    <property type="nucleotide sequence ID" value="NZ_JBBEOG010000007.1"/>
</dbReference>
<gene>
    <name evidence="11" type="ORF">ACFPJ6_10105</name>
</gene>
<name>A0ABW0GMM1_9MICO</name>
<keyword evidence="7" id="KW-0482">Metalloprotease</keyword>
<evidence type="ECO:0000313" key="12">
    <source>
        <dbReference type="Proteomes" id="UP001596122"/>
    </source>
</evidence>
<keyword evidence="3" id="KW-0645">Protease</keyword>
<dbReference type="PRINTS" id="PR00786">
    <property type="entry name" value="NEPRILYSIN"/>
</dbReference>
<dbReference type="Gene3D" id="3.40.390.10">
    <property type="entry name" value="Collagenase (Catalytic Domain)"/>
    <property type="match status" value="1"/>
</dbReference>
<feature type="domain" description="Peptidase M13 C-terminal" evidence="9">
    <location>
        <begin position="465"/>
        <end position="667"/>
    </location>
</feature>
<evidence type="ECO:0000256" key="4">
    <source>
        <dbReference type="ARBA" id="ARBA00022723"/>
    </source>
</evidence>
<keyword evidence="4" id="KW-0479">Metal-binding</keyword>
<dbReference type="InterPro" id="IPR000718">
    <property type="entry name" value="Peptidase_M13"/>
</dbReference>
<keyword evidence="6" id="KW-0862">Zinc</keyword>
<accession>A0ABW0GMM1</accession>
<evidence type="ECO:0000256" key="1">
    <source>
        <dbReference type="ARBA" id="ARBA00001947"/>
    </source>
</evidence>
<proteinExistence type="inferred from homology"/>
<comment type="similarity">
    <text evidence="2">Belongs to the peptidase M13 family.</text>
</comment>
<dbReference type="Pfam" id="PF05649">
    <property type="entry name" value="Peptidase_M13_N"/>
    <property type="match status" value="1"/>
</dbReference>
<dbReference type="PROSITE" id="PS51885">
    <property type="entry name" value="NEPRILYSIN"/>
    <property type="match status" value="1"/>
</dbReference>
<dbReference type="EMBL" id="JBHSLD010000009">
    <property type="protein sequence ID" value="MFC5381144.1"/>
    <property type="molecule type" value="Genomic_DNA"/>
</dbReference>
<evidence type="ECO:0000256" key="6">
    <source>
        <dbReference type="ARBA" id="ARBA00022833"/>
    </source>
</evidence>
<dbReference type="InterPro" id="IPR018497">
    <property type="entry name" value="Peptidase_M13_C"/>
</dbReference>
<dbReference type="SUPFAM" id="SSF55486">
    <property type="entry name" value="Metalloproteases ('zincins'), catalytic domain"/>
    <property type="match status" value="1"/>
</dbReference>
<reference evidence="12" key="1">
    <citation type="journal article" date="2019" name="Int. J. Syst. Evol. Microbiol.">
        <title>The Global Catalogue of Microorganisms (GCM) 10K type strain sequencing project: providing services to taxonomists for standard genome sequencing and annotation.</title>
        <authorList>
            <consortium name="The Broad Institute Genomics Platform"/>
            <consortium name="The Broad Institute Genome Sequencing Center for Infectious Disease"/>
            <person name="Wu L."/>
            <person name="Ma J."/>
        </authorList>
    </citation>
    <scope>NUCLEOTIDE SEQUENCE [LARGE SCALE GENOMIC DNA]</scope>
    <source>
        <strain evidence="12">CCUG 43114</strain>
    </source>
</reference>
<protein>
    <submittedName>
        <fullName evidence="11">M13 family metallopeptidase</fullName>
    </submittedName>
</protein>
<evidence type="ECO:0000313" key="11">
    <source>
        <dbReference type="EMBL" id="MFC5381144.1"/>
    </source>
</evidence>
<dbReference type="Gene3D" id="1.10.1380.10">
    <property type="entry name" value="Neutral endopeptidase , domain2"/>
    <property type="match status" value="1"/>
</dbReference>
<dbReference type="InterPro" id="IPR008753">
    <property type="entry name" value="Peptidase_M13_N"/>
</dbReference>
<evidence type="ECO:0000259" key="9">
    <source>
        <dbReference type="Pfam" id="PF01431"/>
    </source>
</evidence>
<dbReference type="Proteomes" id="UP001596122">
    <property type="component" value="Unassembled WGS sequence"/>
</dbReference>
<evidence type="ECO:0000256" key="5">
    <source>
        <dbReference type="ARBA" id="ARBA00022801"/>
    </source>
</evidence>
<keyword evidence="12" id="KW-1185">Reference proteome</keyword>